<dbReference type="Gene3D" id="3.30.160.60">
    <property type="entry name" value="Classic Zinc Finger"/>
    <property type="match status" value="2"/>
</dbReference>
<evidence type="ECO:0000256" key="1">
    <source>
        <dbReference type="ARBA" id="ARBA00022723"/>
    </source>
</evidence>
<dbReference type="InterPro" id="IPR036236">
    <property type="entry name" value="Znf_C2H2_sf"/>
</dbReference>
<dbReference type="GO" id="GO:0000981">
    <property type="term" value="F:DNA-binding transcription factor activity, RNA polymerase II-specific"/>
    <property type="evidence" value="ECO:0007669"/>
    <property type="project" value="TreeGrafter"/>
</dbReference>
<comment type="similarity">
    <text evidence="6">Belongs to the snail C2H2-type zinc-finger protein family.</text>
</comment>
<keyword evidence="4" id="KW-0862">Zinc</keyword>
<dbReference type="Proteomes" id="UP000821837">
    <property type="component" value="Chromosome 10"/>
</dbReference>
<evidence type="ECO:0000256" key="5">
    <source>
        <dbReference type="ARBA" id="ARBA00023242"/>
    </source>
</evidence>
<reference evidence="9" key="1">
    <citation type="journal article" date="2020" name="Cell">
        <title>Large-Scale Comparative Analyses of Tick Genomes Elucidate Their Genetic Diversity and Vector Capacities.</title>
        <authorList>
            <consortium name="Tick Genome and Microbiome Consortium (TIGMIC)"/>
            <person name="Jia N."/>
            <person name="Wang J."/>
            <person name="Shi W."/>
            <person name="Du L."/>
            <person name="Sun Y."/>
            <person name="Zhan W."/>
            <person name="Jiang J.F."/>
            <person name="Wang Q."/>
            <person name="Zhang B."/>
            <person name="Ji P."/>
            <person name="Bell-Sakyi L."/>
            <person name="Cui X.M."/>
            <person name="Yuan T.T."/>
            <person name="Jiang B.G."/>
            <person name="Yang W.F."/>
            <person name="Lam T.T."/>
            <person name="Chang Q.C."/>
            <person name="Ding S.J."/>
            <person name="Wang X.J."/>
            <person name="Zhu J.G."/>
            <person name="Ruan X.D."/>
            <person name="Zhao L."/>
            <person name="Wei J.T."/>
            <person name="Ye R.Z."/>
            <person name="Que T.C."/>
            <person name="Du C.H."/>
            <person name="Zhou Y.H."/>
            <person name="Cheng J.X."/>
            <person name="Dai P.F."/>
            <person name="Guo W.B."/>
            <person name="Han X.H."/>
            <person name="Huang E.J."/>
            <person name="Li L.F."/>
            <person name="Wei W."/>
            <person name="Gao Y.C."/>
            <person name="Liu J.Z."/>
            <person name="Shao H.Z."/>
            <person name="Wang X."/>
            <person name="Wang C.C."/>
            <person name="Yang T.C."/>
            <person name="Huo Q.B."/>
            <person name="Li W."/>
            <person name="Chen H.Y."/>
            <person name="Chen S.E."/>
            <person name="Zhou L.G."/>
            <person name="Ni X.B."/>
            <person name="Tian J.H."/>
            <person name="Sheng Y."/>
            <person name="Liu T."/>
            <person name="Pan Y.S."/>
            <person name="Xia L.Y."/>
            <person name="Li J."/>
            <person name="Zhao F."/>
            <person name="Cao W.C."/>
        </authorList>
    </citation>
    <scope>NUCLEOTIDE SEQUENCE</scope>
    <source>
        <strain evidence="9">Rsan-2018</strain>
    </source>
</reference>
<sequence length="106" mass="12953">MRTTRTSYSSQDDLRRDRFFRCELCHYTSSRWWHVKRHQLTHTGEKPVKCHLCPMTFALKQTADHHIKNHAKRLYQCKLCPRNFVHQRGLKNHEVWHKRQELKSAD</sequence>
<dbReference type="PROSITE" id="PS00028">
    <property type="entry name" value="ZINC_FINGER_C2H2_1"/>
    <property type="match status" value="1"/>
</dbReference>
<dbReference type="Pfam" id="PF00096">
    <property type="entry name" value="zf-C2H2"/>
    <property type="match status" value="2"/>
</dbReference>
<dbReference type="SUPFAM" id="SSF57667">
    <property type="entry name" value="beta-beta-alpha zinc fingers"/>
    <property type="match status" value="2"/>
</dbReference>
<name>A0A9D4QBW6_RHISA</name>
<keyword evidence="10" id="KW-1185">Reference proteome</keyword>
<comment type="caution">
    <text evidence="9">The sequence shown here is derived from an EMBL/GenBank/DDBJ whole genome shotgun (WGS) entry which is preliminary data.</text>
</comment>
<proteinExistence type="inferred from homology"/>
<evidence type="ECO:0000256" key="4">
    <source>
        <dbReference type="ARBA" id="ARBA00022833"/>
    </source>
</evidence>
<accession>A0A9D4QBW6</accession>
<dbReference type="EMBL" id="JABSTV010001246">
    <property type="protein sequence ID" value="KAH7975421.1"/>
    <property type="molecule type" value="Genomic_DNA"/>
</dbReference>
<keyword evidence="1" id="KW-0479">Metal-binding</keyword>
<feature type="domain" description="C2H2-type" evidence="8">
    <location>
        <begin position="75"/>
        <end position="102"/>
    </location>
</feature>
<evidence type="ECO:0000256" key="3">
    <source>
        <dbReference type="ARBA" id="ARBA00022771"/>
    </source>
</evidence>
<keyword evidence="3 7" id="KW-0863">Zinc-finger</keyword>
<organism evidence="9 10">
    <name type="scientific">Rhipicephalus sanguineus</name>
    <name type="common">Brown dog tick</name>
    <name type="synonym">Ixodes sanguineus</name>
    <dbReference type="NCBI Taxonomy" id="34632"/>
    <lineage>
        <taxon>Eukaryota</taxon>
        <taxon>Metazoa</taxon>
        <taxon>Ecdysozoa</taxon>
        <taxon>Arthropoda</taxon>
        <taxon>Chelicerata</taxon>
        <taxon>Arachnida</taxon>
        <taxon>Acari</taxon>
        <taxon>Parasitiformes</taxon>
        <taxon>Ixodida</taxon>
        <taxon>Ixodoidea</taxon>
        <taxon>Ixodidae</taxon>
        <taxon>Rhipicephalinae</taxon>
        <taxon>Rhipicephalus</taxon>
        <taxon>Rhipicephalus</taxon>
    </lineage>
</organism>
<dbReference type="AlphaFoldDB" id="A0A9D4QBW6"/>
<evidence type="ECO:0000256" key="6">
    <source>
        <dbReference type="ARBA" id="ARBA00037948"/>
    </source>
</evidence>
<dbReference type="GO" id="GO:0000978">
    <property type="term" value="F:RNA polymerase II cis-regulatory region sequence-specific DNA binding"/>
    <property type="evidence" value="ECO:0007669"/>
    <property type="project" value="TreeGrafter"/>
</dbReference>
<gene>
    <name evidence="9" type="ORF">HPB52_001725</name>
</gene>
<dbReference type="OrthoDB" id="6474440at2759"/>
<dbReference type="PANTHER" id="PTHR24388:SF46">
    <property type="entry name" value="CCCTC-BINDING FACTOR"/>
    <property type="match status" value="1"/>
</dbReference>
<evidence type="ECO:0000313" key="9">
    <source>
        <dbReference type="EMBL" id="KAH7975421.1"/>
    </source>
</evidence>
<dbReference type="GO" id="GO:0008270">
    <property type="term" value="F:zinc ion binding"/>
    <property type="evidence" value="ECO:0007669"/>
    <property type="project" value="UniProtKB-KW"/>
</dbReference>
<evidence type="ECO:0000256" key="2">
    <source>
        <dbReference type="ARBA" id="ARBA00022737"/>
    </source>
</evidence>
<protein>
    <recommendedName>
        <fullName evidence="8">C2H2-type domain-containing protein</fullName>
    </recommendedName>
</protein>
<evidence type="ECO:0000259" key="8">
    <source>
        <dbReference type="PROSITE" id="PS50157"/>
    </source>
</evidence>
<evidence type="ECO:0000313" key="10">
    <source>
        <dbReference type="Proteomes" id="UP000821837"/>
    </source>
</evidence>
<dbReference type="OMA" id="CELCHYT"/>
<dbReference type="InterPro" id="IPR050527">
    <property type="entry name" value="Snail/Krueppel_Znf"/>
</dbReference>
<evidence type="ECO:0000256" key="7">
    <source>
        <dbReference type="PROSITE-ProRule" id="PRU00042"/>
    </source>
</evidence>
<keyword evidence="2" id="KW-0677">Repeat</keyword>
<dbReference type="SMART" id="SM00355">
    <property type="entry name" value="ZnF_C2H2"/>
    <property type="match status" value="3"/>
</dbReference>
<keyword evidence="5" id="KW-0539">Nucleus</keyword>
<reference evidence="9" key="2">
    <citation type="submission" date="2021-09" db="EMBL/GenBank/DDBJ databases">
        <authorList>
            <person name="Jia N."/>
            <person name="Wang J."/>
            <person name="Shi W."/>
            <person name="Du L."/>
            <person name="Sun Y."/>
            <person name="Zhan W."/>
            <person name="Jiang J."/>
            <person name="Wang Q."/>
            <person name="Zhang B."/>
            <person name="Ji P."/>
            <person name="Sakyi L.B."/>
            <person name="Cui X."/>
            <person name="Yuan T."/>
            <person name="Jiang B."/>
            <person name="Yang W."/>
            <person name="Lam T.T.-Y."/>
            <person name="Chang Q."/>
            <person name="Ding S."/>
            <person name="Wang X."/>
            <person name="Zhu J."/>
            <person name="Ruan X."/>
            <person name="Zhao L."/>
            <person name="Wei J."/>
            <person name="Que T."/>
            <person name="Du C."/>
            <person name="Cheng J."/>
            <person name="Dai P."/>
            <person name="Han X."/>
            <person name="Huang E."/>
            <person name="Gao Y."/>
            <person name="Liu J."/>
            <person name="Shao H."/>
            <person name="Ye R."/>
            <person name="Li L."/>
            <person name="Wei W."/>
            <person name="Wang X."/>
            <person name="Wang C."/>
            <person name="Huo Q."/>
            <person name="Li W."/>
            <person name="Guo W."/>
            <person name="Chen H."/>
            <person name="Chen S."/>
            <person name="Zhou L."/>
            <person name="Zhou L."/>
            <person name="Ni X."/>
            <person name="Tian J."/>
            <person name="Zhou Y."/>
            <person name="Sheng Y."/>
            <person name="Liu T."/>
            <person name="Pan Y."/>
            <person name="Xia L."/>
            <person name="Li J."/>
            <person name="Zhao F."/>
            <person name="Cao W."/>
        </authorList>
    </citation>
    <scope>NUCLEOTIDE SEQUENCE</scope>
    <source>
        <strain evidence="9">Rsan-2018</strain>
        <tissue evidence="9">Larvae</tissue>
    </source>
</reference>
<dbReference type="PANTHER" id="PTHR24388">
    <property type="entry name" value="ZINC FINGER PROTEIN"/>
    <property type="match status" value="1"/>
</dbReference>
<dbReference type="VEuPathDB" id="VectorBase:RSAN_032009"/>
<dbReference type="PROSITE" id="PS50157">
    <property type="entry name" value="ZINC_FINGER_C2H2_2"/>
    <property type="match status" value="2"/>
</dbReference>
<dbReference type="InterPro" id="IPR013087">
    <property type="entry name" value="Znf_C2H2_type"/>
</dbReference>
<feature type="domain" description="C2H2-type" evidence="8">
    <location>
        <begin position="20"/>
        <end position="47"/>
    </location>
</feature>